<dbReference type="RefSeq" id="WP_248550677.1">
    <property type="nucleotide sequence ID" value="NZ_JALPRK010000003.1"/>
</dbReference>
<dbReference type="InterPro" id="IPR003313">
    <property type="entry name" value="AraC-bd"/>
</dbReference>
<evidence type="ECO:0000313" key="4">
    <source>
        <dbReference type="Proteomes" id="UP001139534"/>
    </source>
</evidence>
<keyword evidence="4" id="KW-1185">Reference proteome</keyword>
<evidence type="ECO:0000259" key="2">
    <source>
        <dbReference type="Pfam" id="PF02311"/>
    </source>
</evidence>
<dbReference type="GO" id="GO:0003677">
    <property type="term" value="F:DNA binding"/>
    <property type="evidence" value="ECO:0007669"/>
    <property type="project" value="UniProtKB-KW"/>
</dbReference>
<dbReference type="EMBL" id="JALPRK010000003">
    <property type="protein sequence ID" value="MCK8486454.1"/>
    <property type="molecule type" value="Genomic_DNA"/>
</dbReference>
<dbReference type="AlphaFoldDB" id="A0A9X2BN53"/>
<accession>A0A9X2BN53</accession>
<name>A0A9X2BN53_9BACL</name>
<reference evidence="3" key="1">
    <citation type="submission" date="2022-04" db="EMBL/GenBank/DDBJ databases">
        <authorList>
            <person name="Seo M.-J."/>
        </authorList>
    </citation>
    <scope>NUCLEOTIDE SEQUENCE</scope>
    <source>
        <strain evidence="3">MBLB2552</strain>
    </source>
</reference>
<dbReference type="Pfam" id="PF02311">
    <property type="entry name" value="AraC_binding"/>
    <property type="match status" value="1"/>
</dbReference>
<evidence type="ECO:0000313" key="3">
    <source>
        <dbReference type="EMBL" id="MCK8486454.1"/>
    </source>
</evidence>
<sequence length="140" mass="15459">MAVWTEGRTHHPGYRLAMSYQSGTYPQIFTDRPHNGDGFGLILALEGAGTWQAGEYVYPLLAPAIYCLNPKESVQFMAEAAQDGGKGLWFYPGALNERLDGMLSIKEKGTRNPEQGIASTDIQDMWLLESFLGAAKWSTI</sequence>
<feature type="domain" description="AraC-type arabinose-binding/dimerisation" evidence="2">
    <location>
        <begin position="17"/>
        <end position="92"/>
    </location>
</feature>
<proteinExistence type="predicted"/>
<evidence type="ECO:0000256" key="1">
    <source>
        <dbReference type="ARBA" id="ARBA00023125"/>
    </source>
</evidence>
<keyword evidence="1" id="KW-0238">DNA-binding</keyword>
<dbReference type="GO" id="GO:0006355">
    <property type="term" value="P:regulation of DNA-templated transcription"/>
    <property type="evidence" value="ECO:0007669"/>
    <property type="project" value="InterPro"/>
</dbReference>
<dbReference type="Proteomes" id="UP001139534">
    <property type="component" value="Unassembled WGS sequence"/>
</dbReference>
<protein>
    <recommendedName>
        <fullName evidence="2">AraC-type arabinose-binding/dimerisation domain-containing protein</fullName>
    </recommendedName>
</protein>
<comment type="caution">
    <text evidence="3">The sequence shown here is derived from an EMBL/GenBank/DDBJ whole genome shotgun (WGS) entry which is preliminary data.</text>
</comment>
<organism evidence="3 4">
    <name type="scientific">Paenibacillus mellifer</name>
    <dbReference type="NCBI Taxonomy" id="2937794"/>
    <lineage>
        <taxon>Bacteria</taxon>
        <taxon>Bacillati</taxon>
        <taxon>Bacillota</taxon>
        <taxon>Bacilli</taxon>
        <taxon>Bacillales</taxon>
        <taxon>Paenibacillaceae</taxon>
        <taxon>Paenibacillus</taxon>
    </lineage>
</organism>
<gene>
    <name evidence="3" type="ORF">M0651_04615</name>
</gene>